<feature type="transmembrane region" description="Helical" evidence="5">
    <location>
        <begin position="109"/>
        <end position="134"/>
    </location>
</feature>
<organism evidence="7 8">
    <name type="scientific">Colwellia demingiae</name>
    <dbReference type="NCBI Taxonomy" id="89401"/>
    <lineage>
        <taxon>Bacteria</taxon>
        <taxon>Pseudomonadati</taxon>
        <taxon>Pseudomonadota</taxon>
        <taxon>Gammaproteobacteria</taxon>
        <taxon>Alteromonadales</taxon>
        <taxon>Colwelliaceae</taxon>
        <taxon>Colwellia</taxon>
    </lineage>
</organism>
<dbReference type="Pfam" id="PF03544">
    <property type="entry name" value="TonB_C"/>
    <property type="match status" value="1"/>
</dbReference>
<gene>
    <name evidence="7" type="ORF">ESZ36_09035</name>
</gene>
<dbReference type="GO" id="GO:0016020">
    <property type="term" value="C:membrane"/>
    <property type="evidence" value="ECO:0007669"/>
    <property type="project" value="UniProtKB-SubCell"/>
</dbReference>
<evidence type="ECO:0000256" key="2">
    <source>
        <dbReference type="ARBA" id="ARBA00022692"/>
    </source>
</evidence>
<name>A0A5C6QJ18_9GAMM</name>
<evidence type="ECO:0000256" key="5">
    <source>
        <dbReference type="SAM" id="Phobius"/>
    </source>
</evidence>
<dbReference type="RefSeq" id="WP_146786595.1">
    <property type="nucleotide sequence ID" value="NZ_VOLT01000004.1"/>
</dbReference>
<dbReference type="InterPro" id="IPR006260">
    <property type="entry name" value="TonB/TolA_C"/>
</dbReference>
<keyword evidence="3 5" id="KW-1133">Transmembrane helix</keyword>
<dbReference type="Gene3D" id="3.30.2010.10">
    <property type="entry name" value="Metalloproteases ('zincins'), catalytic domain"/>
    <property type="match status" value="1"/>
</dbReference>
<evidence type="ECO:0000313" key="8">
    <source>
        <dbReference type="Proteomes" id="UP000321822"/>
    </source>
</evidence>
<keyword evidence="4 5" id="KW-0472">Membrane</keyword>
<reference evidence="7 8" key="1">
    <citation type="submission" date="2019-07" db="EMBL/GenBank/DDBJ databases">
        <title>Genomes of sea-ice associated Colwellia species.</title>
        <authorList>
            <person name="Bowman J.P."/>
        </authorList>
    </citation>
    <scope>NUCLEOTIDE SEQUENCE [LARGE SCALE GENOMIC DNA]</scope>
    <source>
        <strain evidence="7 8">ACAM 459</strain>
    </source>
</reference>
<feature type="domain" description="TonB C-terminal" evidence="6">
    <location>
        <begin position="614"/>
        <end position="705"/>
    </location>
</feature>
<dbReference type="InterPro" id="IPR008756">
    <property type="entry name" value="Peptidase_M56"/>
</dbReference>
<comment type="subcellular location">
    <subcellularLocation>
        <location evidence="1">Membrane</location>
        <topology evidence="1">Single-pass membrane protein</topology>
    </subcellularLocation>
</comment>
<accession>A0A5C6QJ18</accession>
<dbReference type="Proteomes" id="UP000321822">
    <property type="component" value="Unassembled WGS sequence"/>
</dbReference>
<sequence>MFEQLFSSPFLYSLSLTLVHFLWQGLLVAFILKSLLYIIGKNKSKLRYTLATFAMFSNAILAVLTFTMVYPDTSSGINSYLSPIPLTSLVNELTQQNALLSYQELLPSILAYSLPYLSLLWLATIAILSSKLLIEIRNVNKLPMHSSISPSLALSARFDELAKQIKLTKTPRLLISLKAEVPMAIGWLKPVVLLPATMVTGLNAAQLEMLILHELAHIRRHDYLVNFLQTLIELLFFFHPSVHWIGKQMRNEREYCSDDIAVQHCGDAIAYAHTLTDTASLCAKNHFHTIPTMAMAASGGDLKERVLRLVDHHCAPTNNTSKWLAAVSLLLALALLSMNQLLTMPFAQQLNNKFPWQEQNNINSNIASTAIAAMNFNKGNIGNQATRLNSDSIAQQLLRREETFPQASVVELEKNQNAITLRVKNESELTTAIVEPLAISNYQDIIKTEETAQHIQLATIKSKNQIIEDDNEVLTGEGMQVQSDSRAITQLTSATSEQHIAEGSLPSTTHMQQLAITKPQGQLALPLILANKFDTQATTANSSQESNKQLSLVNDKALSSKKDSYRKLAYNQEVNKLAEQSELYKASNTVKTEKSLTVKTTKIEQSKQEVTQIPTSFEAKLLNSINPVYPSLAKRRGLEMEVKVNFIIDRNGKVKDISFAQQSKLIYFKSAIRSAIRKWRFSPATINNRKVESKMTKIFSFSLHA</sequence>
<dbReference type="AlphaFoldDB" id="A0A5C6QJ18"/>
<dbReference type="NCBIfam" id="TIGR01352">
    <property type="entry name" value="tonB_Cterm"/>
    <property type="match status" value="1"/>
</dbReference>
<dbReference type="InterPro" id="IPR052173">
    <property type="entry name" value="Beta-lactam_resp_regulator"/>
</dbReference>
<keyword evidence="2 5" id="KW-0812">Transmembrane</keyword>
<dbReference type="CDD" id="cd07341">
    <property type="entry name" value="M56_BlaR1_MecR1_like"/>
    <property type="match status" value="1"/>
</dbReference>
<dbReference type="PANTHER" id="PTHR34978">
    <property type="entry name" value="POSSIBLE SENSOR-TRANSDUCER PROTEIN BLAR"/>
    <property type="match status" value="1"/>
</dbReference>
<dbReference type="SUPFAM" id="SSF74653">
    <property type="entry name" value="TolA/TonB C-terminal domain"/>
    <property type="match status" value="1"/>
</dbReference>
<dbReference type="Gene3D" id="3.30.1150.10">
    <property type="match status" value="1"/>
</dbReference>
<keyword evidence="8" id="KW-1185">Reference proteome</keyword>
<dbReference type="OrthoDB" id="15218at2"/>
<comment type="caution">
    <text evidence="7">The sequence shown here is derived from an EMBL/GenBank/DDBJ whole genome shotgun (WGS) entry which is preliminary data.</text>
</comment>
<evidence type="ECO:0000256" key="3">
    <source>
        <dbReference type="ARBA" id="ARBA00022989"/>
    </source>
</evidence>
<evidence type="ECO:0000259" key="6">
    <source>
        <dbReference type="PROSITE" id="PS52015"/>
    </source>
</evidence>
<feature type="transmembrane region" description="Helical" evidence="5">
    <location>
        <begin position="12"/>
        <end position="36"/>
    </location>
</feature>
<evidence type="ECO:0000256" key="4">
    <source>
        <dbReference type="ARBA" id="ARBA00023136"/>
    </source>
</evidence>
<evidence type="ECO:0000256" key="1">
    <source>
        <dbReference type="ARBA" id="ARBA00004167"/>
    </source>
</evidence>
<dbReference type="InterPro" id="IPR037682">
    <property type="entry name" value="TonB_C"/>
</dbReference>
<dbReference type="EMBL" id="VOLT01000004">
    <property type="protein sequence ID" value="TWX68618.1"/>
    <property type="molecule type" value="Genomic_DNA"/>
</dbReference>
<dbReference type="PANTHER" id="PTHR34978:SF3">
    <property type="entry name" value="SLR0241 PROTEIN"/>
    <property type="match status" value="1"/>
</dbReference>
<dbReference type="Pfam" id="PF05569">
    <property type="entry name" value="Peptidase_M56"/>
    <property type="match status" value="1"/>
</dbReference>
<feature type="transmembrane region" description="Helical" evidence="5">
    <location>
        <begin position="48"/>
        <end position="70"/>
    </location>
</feature>
<protein>
    <submittedName>
        <fullName evidence="7">M56 family metallopeptidase</fullName>
    </submittedName>
</protein>
<dbReference type="GO" id="GO:0055085">
    <property type="term" value="P:transmembrane transport"/>
    <property type="evidence" value="ECO:0007669"/>
    <property type="project" value="InterPro"/>
</dbReference>
<dbReference type="PROSITE" id="PS52015">
    <property type="entry name" value="TONB_CTD"/>
    <property type="match status" value="1"/>
</dbReference>
<evidence type="ECO:0000313" key="7">
    <source>
        <dbReference type="EMBL" id="TWX68618.1"/>
    </source>
</evidence>
<proteinExistence type="predicted"/>